<feature type="transmembrane region" description="Helical" evidence="10">
    <location>
        <begin position="265"/>
        <end position="287"/>
    </location>
</feature>
<feature type="transmembrane region" description="Helical" evidence="10">
    <location>
        <begin position="446"/>
        <end position="468"/>
    </location>
</feature>
<sequence>MHERPDLNLPIPPDADAAGGAAVAATPGRADRVRLTLPVEGMSCASCVRRVETAAARVAGVSDPAANFATGTLSVSAARGLDADQLVRAIEAAGYQVKADAVSLAITEMRCASCVGRVEKALRSVPGVRQASVNLATGRADLQVLGGRARLPALIAAVKTAGYGATALSGDGEADAGGAGHDAEADALRRDLAVALVLTLPVVLVEMGGHLIPQLHHAVSRILQPNLLNGLEFVLAAFVLVFPGRRFFSKGLASLFRLAPEMNSLVALGAGAAFAYSTVATFLPGLLPEDARHVYFEAAMVIVTLILAGRMMEARAKGRTGAAIRALVNLRPKTARVERDGVTAEIPAGDVMVGDIVIVRPGETVAVDGRVIGGESFVDQSMISGEPVPVARHAGDPLIGGTVNGAGVMRMRAEKVGAETMLSGIIRLVGEAQGAKLPIQRQIDTVTGWFVPAVMLAALVTFGVWMLVGPAPAMTHALVAAVAVLIIACPCAMGLATPVSIMVGTGRAAELGLLIRKGEALEALAKVDTVVLDKTGTITAGKPAVTDIRVAEGVEDHRLLQLAASLEANSEHPLARAIMAEADRRGIALLDAVEVTATVGHGVSGRVDGVAVAVGAARQMAGLGIATDALSGEAGLLAGEGRTPVYIAADGRLLGLIAIADPLKDSAAAAVNALKALGISVVMATGDLEAAARAVADRAGIDAIAADLLPDGKVALIRTLQAKGRKVGFVGDGINDGPALAAADIGLAIGTGTDVAIESADLVLVAGDPAGIATAIRLGRAVMRNIGENLVWAFGYNVALIPVAAGALYPAFGLQLSPMLGAAAMGLSSVFVLANALRLKRFSPPAGNRQEGWGQ</sequence>
<dbReference type="SFLD" id="SFLDF00027">
    <property type="entry name" value="p-type_atpase"/>
    <property type="match status" value="1"/>
</dbReference>
<evidence type="ECO:0000256" key="5">
    <source>
        <dbReference type="ARBA" id="ARBA00022741"/>
    </source>
</evidence>
<dbReference type="PANTHER" id="PTHR43520">
    <property type="entry name" value="ATP7, ISOFORM B"/>
    <property type="match status" value="1"/>
</dbReference>
<dbReference type="SFLD" id="SFLDS00003">
    <property type="entry name" value="Haloacid_Dehalogenase"/>
    <property type="match status" value="1"/>
</dbReference>
<keyword evidence="4 10" id="KW-0479">Metal-binding</keyword>
<dbReference type="Pfam" id="PF00403">
    <property type="entry name" value="HMA"/>
    <property type="match status" value="2"/>
</dbReference>
<dbReference type="SUPFAM" id="SSF81653">
    <property type="entry name" value="Calcium ATPase, transduction domain A"/>
    <property type="match status" value="1"/>
</dbReference>
<keyword evidence="9 10" id="KW-0472">Membrane</keyword>
<comment type="caution">
    <text evidence="13">The sequence shown here is derived from an EMBL/GenBank/DDBJ whole genome shotgun (WGS) entry which is preliminary data.</text>
</comment>
<accession>A0ABS4E5J7</accession>
<dbReference type="PRINTS" id="PR00119">
    <property type="entry name" value="CATATPASE"/>
</dbReference>
<dbReference type="PROSITE" id="PS50846">
    <property type="entry name" value="HMA_2"/>
    <property type="match status" value="2"/>
</dbReference>
<evidence type="ECO:0000256" key="6">
    <source>
        <dbReference type="ARBA" id="ARBA00022840"/>
    </source>
</evidence>
<dbReference type="NCBIfam" id="TIGR01525">
    <property type="entry name" value="ATPase-IB_hvy"/>
    <property type="match status" value="1"/>
</dbReference>
<dbReference type="InterPro" id="IPR044492">
    <property type="entry name" value="P_typ_ATPase_HD_dom"/>
</dbReference>
<evidence type="ECO:0000259" key="12">
    <source>
        <dbReference type="PROSITE" id="PS50846"/>
    </source>
</evidence>
<dbReference type="Gene3D" id="3.30.70.100">
    <property type="match status" value="2"/>
</dbReference>
<dbReference type="InterPro" id="IPR036163">
    <property type="entry name" value="HMA_dom_sf"/>
</dbReference>
<comment type="subcellular location">
    <subcellularLocation>
        <location evidence="10">Cell membrane</location>
    </subcellularLocation>
    <subcellularLocation>
        <location evidence="1">Endomembrane system</location>
        <topology evidence="1">Multi-pass membrane protein</topology>
    </subcellularLocation>
</comment>
<dbReference type="InterPro" id="IPR018303">
    <property type="entry name" value="ATPase_P-typ_P_site"/>
</dbReference>
<keyword evidence="7" id="KW-1278">Translocase</keyword>
<name>A0ABS4E5J7_9HYPH</name>
<dbReference type="PRINTS" id="PR00120">
    <property type="entry name" value="HATPASE"/>
</dbReference>
<evidence type="ECO:0000256" key="2">
    <source>
        <dbReference type="ARBA" id="ARBA00006024"/>
    </source>
</evidence>
<dbReference type="Gene3D" id="3.40.50.1000">
    <property type="entry name" value="HAD superfamily/HAD-like"/>
    <property type="match status" value="1"/>
</dbReference>
<evidence type="ECO:0000313" key="14">
    <source>
        <dbReference type="Proteomes" id="UP000759443"/>
    </source>
</evidence>
<dbReference type="InterPro" id="IPR001757">
    <property type="entry name" value="P_typ_ATPase"/>
</dbReference>
<dbReference type="NCBIfam" id="TIGR01494">
    <property type="entry name" value="ATPase_P-type"/>
    <property type="match status" value="1"/>
</dbReference>
<dbReference type="InterPro" id="IPR059000">
    <property type="entry name" value="ATPase_P-type_domA"/>
</dbReference>
<dbReference type="SUPFAM" id="SSF81665">
    <property type="entry name" value="Calcium ATPase, transmembrane domain M"/>
    <property type="match status" value="1"/>
</dbReference>
<feature type="region of interest" description="Disordered" evidence="11">
    <location>
        <begin position="1"/>
        <end position="20"/>
    </location>
</feature>
<dbReference type="SUPFAM" id="SSF55008">
    <property type="entry name" value="HMA, heavy metal-associated domain"/>
    <property type="match status" value="2"/>
</dbReference>
<dbReference type="InterPro" id="IPR023214">
    <property type="entry name" value="HAD_sf"/>
</dbReference>
<dbReference type="Pfam" id="PF00122">
    <property type="entry name" value="E1-E2_ATPase"/>
    <property type="match status" value="1"/>
</dbReference>
<dbReference type="PROSITE" id="PS00154">
    <property type="entry name" value="ATPASE_E1_E2"/>
    <property type="match status" value="1"/>
</dbReference>
<dbReference type="CDD" id="cd02094">
    <property type="entry name" value="P-type_ATPase_Cu-like"/>
    <property type="match status" value="1"/>
</dbReference>
<evidence type="ECO:0000313" key="13">
    <source>
        <dbReference type="EMBL" id="MBP1853226.1"/>
    </source>
</evidence>
<feature type="transmembrane region" description="Helical" evidence="10">
    <location>
        <begin position="474"/>
        <end position="497"/>
    </location>
</feature>
<evidence type="ECO:0000256" key="11">
    <source>
        <dbReference type="SAM" id="MobiDB-lite"/>
    </source>
</evidence>
<evidence type="ECO:0000256" key="7">
    <source>
        <dbReference type="ARBA" id="ARBA00022967"/>
    </source>
</evidence>
<evidence type="ECO:0000256" key="10">
    <source>
        <dbReference type="RuleBase" id="RU362081"/>
    </source>
</evidence>
<feature type="transmembrane region" description="Helical" evidence="10">
    <location>
        <begin position="192"/>
        <end position="212"/>
    </location>
</feature>
<keyword evidence="14" id="KW-1185">Reference proteome</keyword>
<dbReference type="EMBL" id="JAGGJU010000016">
    <property type="protein sequence ID" value="MBP1853226.1"/>
    <property type="molecule type" value="Genomic_DNA"/>
</dbReference>
<feature type="domain" description="HMA" evidence="12">
    <location>
        <begin position="100"/>
        <end position="166"/>
    </location>
</feature>
<dbReference type="InterPro" id="IPR023298">
    <property type="entry name" value="ATPase_P-typ_TM_dom_sf"/>
</dbReference>
<comment type="similarity">
    <text evidence="2 10">Belongs to the cation transport ATPase (P-type) (TC 3.A.3) family. Type IB subfamily.</text>
</comment>
<dbReference type="PROSITE" id="PS01047">
    <property type="entry name" value="HMA_1"/>
    <property type="match status" value="1"/>
</dbReference>
<evidence type="ECO:0000256" key="9">
    <source>
        <dbReference type="ARBA" id="ARBA00023136"/>
    </source>
</evidence>
<feature type="transmembrane region" description="Helical" evidence="10">
    <location>
        <begin position="293"/>
        <end position="309"/>
    </location>
</feature>
<feature type="domain" description="HMA" evidence="12">
    <location>
        <begin position="33"/>
        <end position="98"/>
    </location>
</feature>
<organism evidence="13 14">
    <name type="scientific">Rhizobium halophytocola</name>
    <dbReference type="NCBI Taxonomy" id="735519"/>
    <lineage>
        <taxon>Bacteria</taxon>
        <taxon>Pseudomonadati</taxon>
        <taxon>Pseudomonadota</taxon>
        <taxon>Alphaproteobacteria</taxon>
        <taxon>Hyphomicrobiales</taxon>
        <taxon>Rhizobiaceae</taxon>
        <taxon>Rhizobium/Agrobacterium group</taxon>
        <taxon>Rhizobium</taxon>
    </lineage>
</organism>
<dbReference type="Gene3D" id="2.70.150.10">
    <property type="entry name" value="Calcium-transporting ATPase, cytoplasmic transduction domain A"/>
    <property type="match status" value="1"/>
</dbReference>
<dbReference type="RefSeq" id="WP_209948843.1">
    <property type="nucleotide sequence ID" value="NZ_JAGGJU010000016.1"/>
</dbReference>
<dbReference type="NCBIfam" id="TIGR01511">
    <property type="entry name" value="ATPase-IB1_Cu"/>
    <property type="match status" value="1"/>
</dbReference>
<dbReference type="CDD" id="cd00371">
    <property type="entry name" value="HMA"/>
    <property type="match status" value="2"/>
</dbReference>
<dbReference type="InterPro" id="IPR006121">
    <property type="entry name" value="HMA_dom"/>
</dbReference>
<feature type="transmembrane region" description="Helical" evidence="10">
    <location>
        <begin position="227"/>
        <end position="244"/>
    </location>
</feature>
<protein>
    <submittedName>
        <fullName evidence="13">Heavy metal translocating P-type ATPase</fullName>
    </submittedName>
</protein>
<reference evidence="13 14" key="1">
    <citation type="submission" date="2021-03" db="EMBL/GenBank/DDBJ databases">
        <title>Genomic Encyclopedia of Type Strains, Phase IV (KMG-IV): sequencing the most valuable type-strain genomes for metagenomic binning, comparative biology and taxonomic classification.</title>
        <authorList>
            <person name="Goeker M."/>
        </authorList>
    </citation>
    <scope>NUCLEOTIDE SEQUENCE [LARGE SCALE GENOMIC DNA]</scope>
    <source>
        <strain evidence="13 14">DSM 21600</strain>
    </source>
</reference>
<keyword evidence="8 10" id="KW-1133">Transmembrane helix</keyword>
<dbReference type="InterPro" id="IPR036412">
    <property type="entry name" value="HAD-like_sf"/>
</dbReference>
<dbReference type="SFLD" id="SFLDG00002">
    <property type="entry name" value="C1.7:_P-type_atpase_like"/>
    <property type="match status" value="1"/>
</dbReference>
<feature type="transmembrane region" description="Helical" evidence="10">
    <location>
        <begin position="818"/>
        <end position="837"/>
    </location>
</feature>
<dbReference type="InterPro" id="IPR017969">
    <property type="entry name" value="Heavy-metal-associated_CS"/>
</dbReference>
<dbReference type="InterPro" id="IPR008250">
    <property type="entry name" value="ATPase_P-typ_transduc_dom_A_sf"/>
</dbReference>
<dbReference type="PANTHER" id="PTHR43520:SF8">
    <property type="entry name" value="P-TYPE CU(+) TRANSPORTER"/>
    <property type="match status" value="1"/>
</dbReference>
<feature type="transmembrane region" description="Helical" evidence="10">
    <location>
        <begin position="790"/>
        <end position="812"/>
    </location>
</feature>
<dbReference type="Gene3D" id="3.40.1110.10">
    <property type="entry name" value="Calcium-transporting ATPase, cytoplasmic domain N"/>
    <property type="match status" value="1"/>
</dbReference>
<evidence type="ECO:0000256" key="1">
    <source>
        <dbReference type="ARBA" id="ARBA00004127"/>
    </source>
</evidence>
<evidence type="ECO:0000256" key="8">
    <source>
        <dbReference type="ARBA" id="ARBA00022989"/>
    </source>
</evidence>
<proteinExistence type="inferred from homology"/>
<keyword evidence="3 10" id="KW-0812">Transmembrane</keyword>
<dbReference type="Proteomes" id="UP000759443">
    <property type="component" value="Unassembled WGS sequence"/>
</dbReference>
<dbReference type="Pfam" id="PF00702">
    <property type="entry name" value="Hydrolase"/>
    <property type="match status" value="1"/>
</dbReference>
<evidence type="ECO:0000256" key="3">
    <source>
        <dbReference type="ARBA" id="ARBA00022692"/>
    </source>
</evidence>
<keyword evidence="6 10" id="KW-0067">ATP-binding</keyword>
<dbReference type="InterPro" id="IPR027256">
    <property type="entry name" value="P-typ_ATPase_IB"/>
</dbReference>
<keyword evidence="5 10" id="KW-0547">Nucleotide-binding</keyword>
<dbReference type="SUPFAM" id="SSF56784">
    <property type="entry name" value="HAD-like"/>
    <property type="match status" value="1"/>
</dbReference>
<dbReference type="InterPro" id="IPR023299">
    <property type="entry name" value="ATPase_P-typ_cyto_dom_N"/>
</dbReference>
<evidence type="ECO:0000256" key="4">
    <source>
        <dbReference type="ARBA" id="ARBA00022723"/>
    </source>
</evidence>
<gene>
    <name evidence="13" type="ORF">J2Z17_004687</name>
</gene>
<keyword evidence="10" id="KW-1003">Cell membrane</keyword>